<dbReference type="EMBL" id="JAPDRL010000044">
    <property type="protein sequence ID" value="KAJ9663283.1"/>
    <property type="molecule type" value="Genomic_DNA"/>
</dbReference>
<protein>
    <submittedName>
        <fullName evidence="2">Uncharacterized protein</fullName>
    </submittedName>
</protein>
<keyword evidence="3" id="KW-1185">Reference proteome</keyword>
<organism evidence="2 3">
    <name type="scientific">Coniosporium apollinis</name>
    <dbReference type="NCBI Taxonomy" id="61459"/>
    <lineage>
        <taxon>Eukaryota</taxon>
        <taxon>Fungi</taxon>
        <taxon>Dikarya</taxon>
        <taxon>Ascomycota</taxon>
        <taxon>Pezizomycotina</taxon>
        <taxon>Dothideomycetes</taxon>
        <taxon>Dothideomycetes incertae sedis</taxon>
        <taxon>Coniosporium</taxon>
    </lineage>
</organism>
<gene>
    <name evidence="2" type="ORF">H2201_005727</name>
</gene>
<proteinExistence type="predicted"/>
<reference evidence="2" key="1">
    <citation type="submission" date="2022-10" db="EMBL/GenBank/DDBJ databases">
        <title>Culturing micro-colonial fungi from biological soil crusts in the Mojave desert and describing Neophaeococcomyces mojavensis, and introducing the new genera and species Taxawa tesnikishii.</title>
        <authorList>
            <person name="Kurbessoian T."/>
            <person name="Stajich J.E."/>
        </authorList>
    </citation>
    <scope>NUCLEOTIDE SEQUENCE</scope>
    <source>
        <strain evidence="2">TK_1</strain>
    </source>
</reference>
<sequence>MRRRETYPTAPDLTDGIIPTAPSKDRAGDRQRRNSLNSGGFRAQPYPTNRDVRGGVRSNPDGSQIRTSTVAGNSGFIARTFTNTNMANFFEHNKNLIPMAMVFYFPSDDHNVEQHDPKVAYTPTTYLLNTSYILETSAALYS</sequence>
<feature type="compositionally biased region" description="Basic and acidic residues" evidence="1">
    <location>
        <begin position="23"/>
        <end position="32"/>
    </location>
</feature>
<feature type="region of interest" description="Disordered" evidence="1">
    <location>
        <begin position="1"/>
        <end position="68"/>
    </location>
</feature>
<evidence type="ECO:0000256" key="1">
    <source>
        <dbReference type="SAM" id="MobiDB-lite"/>
    </source>
</evidence>
<evidence type="ECO:0000313" key="3">
    <source>
        <dbReference type="Proteomes" id="UP001172684"/>
    </source>
</evidence>
<name>A0ABQ9NSE8_9PEZI</name>
<accession>A0ABQ9NSE8</accession>
<dbReference type="Proteomes" id="UP001172684">
    <property type="component" value="Unassembled WGS sequence"/>
</dbReference>
<comment type="caution">
    <text evidence="2">The sequence shown here is derived from an EMBL/GenBank/DDBJ whole genome shotgun (WGS) entry which is preliminary data.</text>
</comment>
<evidence type="ECO:0000313" key="2">
    <source>
        <dbReference type="EMBL" id="KAJ9663283.1"/>
    </source>
</evidence>